<gene>
    <name evidence="2" type="ORF">EZS28_030026</name>
</gene>
<reference evidence="2 3" key="1">
    <citation type="submission" date="2019-03" db="EMBL/GenBank/DDBJ databases">
        <title>Single cell metagenomics reveals metabolic interactions within the superorganism composed of flagellate Streblomastix strix and complex community of Bacteroidetes bacteria on its surface.</title>
        <authorList>
            <person name="Treitli S.C."/>
            <person name="Kolisko M."/>
            <person name="Husnik F."/>
            <person name="Keeling P."/>
            <person name="Hampl V."/>
        </authorList>
    </citation>
    <scope>NUCLEOTIDE SEQUENCE [LARGE SCALE GENOMIC DNA]</scope>
    <source>
        <strain evidence="2">ST1C</strain>
    </source>
</reference>
<proteinExistence type="predicted"/>
<feature type="region of interest" description="Disordered" evidence="1">
    <location>
        <begin position="52"/>
        <end position="72"/>
    </location>
</feature>
<feature type="compositionally biased region" description="Basic residues" evidence="1">
    <location>
        <begin position="63"/>
        <end position="72"/>
    </location>
</feature>
<name>A0A5J4UWB3_9EUKA</name>
<evidence type="ECO:0000256" key="1">
    <source>
        <dbReference type="SAM" id="MobiDB-lite"/>
    </source>
</evidence>
<evidence type="ECO:0000313" key="3">
    <source>
        <dbReference type="Proteomes" id="UP000324800"/>
    </source>
</evidence>
<dbReference type="EMBL" id="SNRW01011974">
    <property type="protein sequence ID" value="KAA6374450.1"/>
    <property type="molecule type" value="Genomic_DNA"/>
</dbReference>
<evidence type="ECO:0000313" key="2">
    <source>
        <dbReference type="EMBL" id="KAA6374450.1"/>
    </source>
</evidence>
<comment type="caution">
    <text evidence="2">The sequence shown here is derived from an EMBL/GenBank/DDBJ whole genome shotgun (WGS) entry which is preliminary data.</text>
</comment>
<accession>A0A5J4UWB3</accession>
<sequence length="72" mass="7904">MNQPIEVGTSGFNSIGARYQTQLGVSTSSPIINHCASRDLTSGQQSRQMLRVQAGGQHQPERIKRKCTNMES</sequence>
<dbReference type="Proteomes" id="UP000324800">
    <property type="component" value="Unassembled WGS sequence"/>
</dbReference>
<dbReference type="AlphaFoldDB" id="A0A5J4UWB3"/>
<protein>
    <submittedName>
        <fullName evidence="2">Uncharacterized protein</fullName>
    </submittedName>
</protein>
<organism evidence="2 3">
    <name type="scientific">Streblomastix strix</name>
    <dbReference type="NCBI Taxonomy" id="222440"/>
    <lineage>
        <taxon>Eukaryota</taxon>
        <taxon>Metamonada</taxon>
        <taxon>Preaxostyla</taxon>
        <taxon>Oxymonadida</taxon>
        <taxon>Streblomastigidae</taxon>
        <taxon>Streblomastix</taxon>
    </lineage>
</organism>